<protein>
    <recommendedName>
        <fullName evidence="4">Protein sleepless</fullName>
    </recommendedName>
</protein>
<keyword evidence="3" id="KW-1185">Reference proteome</keyword>
<dbReference type="AlphaFoldDB" id="A0AAN7VHR4"/>
<reference evidence="2 3" key="1">
    <citation type="journal article" date="2024" name="Insects">
        <title>An Improved Chromosome-Level Genome Assembly of the Firefly Pyrocoelia pectoralis.</title>
        <authorList>
            <person name="Fu X."/>
            <person name="Meyer-Rochow V.B."/>
            <person name="Ballantyne L."/>
            <person name="Zhu X."/>
        </authorList>
    </citation>
    <scope>NUCLEOTIDE SEQUENCE [LARGE SCALE GENOMIC DNA]</scope>
    <source>
        <strain evidence="2">XCY_ONT2</strain>
    </source>
</reference>
<sequence length="151" mass="17397">MPFNIFKCFLYVFAILHVKASSNLSCYQCIKNEMYGKCDREDLKQCPPVSDRCVTHISKNVQNGFILKRECGLGPCQFDDVMTNKGLGMDICDRNNEEYFCVFCCKEDGCNQSNAVVFRVSTKLLIGFTILLINIYYSFQPPYILEKYDNV</sequence>
<keyword evidence="1" id="KW-0732">Signal</keyword>
<dbReference type="Proteomes" id="UP001329430">
    <property type="component" value="Chromosome 4"/>
</dbReference>
<evidence type="ECO:0000313" key="2">
    <source>
        <dbReference type="EMBL" id="KAK5644399.1"/>
    </source>
</evidence>
<dbReference type="InterPro" id="IPR045860">
    <property type="entry name" value="Snake_toxin-like_sf"/>
</dbReference>
<dbReference type="EMBL" id="JAVRBK010000004">
    <property type="protein sequence ID" value="KAK5644399.1"/>
    <property type="molecule type" value="Genomic_DNA"/>
</dbReference>
<evidence type="ECO:0000313" key="3">
    <source>
        <dbReference type="Proteomes" id="UP001329430"/>
    </source>
</evidence>
<comment type="caution">
    <text evidence="2">The sequence shown here is derived from an EMBL/GenBank/DDBJ whole genome shotgun (WGS) entry which is preliminary data.</text>
</comment>
<gene>
    <name evidence="2" type="ORF">RI129_005699</name>
</gene>
<feature type="chain" id="PRO_5042945593" description="Protein sleepless" evidence="1">
    <location>
        <begin position="21"/>
        <end position="151"/>
    </location>
</feature>
<dbReference type="SUPFAM" id="SSF57302">
    <property type="entry name" value="Snake toxin-like"/>
    <property type="match status" value="1"/>
</dbReference>
<name>A0AAN7VHR4_9COLE</name>
<accession>A0AAN7VHR4</accession>
<organism evidence="2 3">
    <name type="scientific">Pyrocoelia pectoralis</name>
    <dbReference type="NCBI Taxonomy" id="417401"/>
    <lineage>
        <taxon>Eukaryota</taxon>
        <taxon>Metazoa</taxon>
        <taxon>Ecdysozoa</taxon>
        <taxon>Arthropoda</taxon>
        <taxon>Hexapoda</taxon>
        <taxon>Insecta</taxon>
        <taxon>Pterygota</taxon>
        <taxon>Neoptera</taxon>
        <taxon>Endopterygota</taxon>
        <taxon>Coleoptera</taxon>
        <taxon>Polyphaga</taxon>
        <taxon>Elateriformia</taxon>
        <taxon>Elateroidea</taxon>
        <taxon>Lampyridae</taxon>
        <taxon>Lampyrinae</taxon>
        <taxon>Pyrocoelia</taxon>
    </lineage>
</organism>
<dbReference type="CDD" id="cd00117">
    <property type="entry name" value="TFP"/>
    <property type="match status" value="1"/>
</dbReference>
<proteinExistence type="predicted"/>
<evidence type="ECO:0000256" key="1">
    <source>
        <dbReference type="SAM" id="SignalP"/>
    </source>
</evidence>
<feature type="signal peptide" evidence="1">
    <location>
        <begin position="1"/>
        <end position="20"/>
    </location>
</feature>
<evidence type="ECO:0008006" key="4">
    <source>
        <dbReference type="Google" id="ProtNLM"/>
    </source>
</evidence>